<dbReference type="CDD" id="cd05233">
    <property type="entry name" value="SDR_c"/>
    <property type="match status" value="1"/>
</dbReference>
<name>A0A0D2BGC0_9EURO</name>
<dbReference type="PRINTS" id="PR00081">
    <property type="entry name" value="GDHRDH"/>
</dbReference>
<dbReference type="InterPro" id="IPR036291">
    <property type="entry name" value="NAD(P)-bd_dom_sf"/>
</dbReference>
<dbReference type="PANTHER" id="PTHR42760">
    <property type="entry name" value="SHORT-CHAIN DEHYDROGENASES/REDUCTASES FAMILY MEMBER"/>
    <property type="match status" value="1"/>
</dbReference>
<protein>
    <submittedName>
        <fullName evidence="2">Uncharacterized protein</fullName>
    </submittedName>
</protein>
<keyword evidence="3" id="KW-1185">Reference proteome</keyword>
<gene>
    <name evidence="2" type="ORF">PV08_04880</name>
</gene>
<dbReference type="STRING" id="91928.A0A0D2BGC0"/>
<dbReference type="GeneID" id="27331963"/>
<dbReference type="OrthoDB" id="5840532at2759"/>
<evidence type="ECO:0000313" key="3">
    <source>
        <dbReference type="Proteomes" id="UP000053328"/>
    </source>
</evidence>
<evidence type="ECO:0000256" key="1">
    <source>
        <dbReference type="ARBA" id="ARBA00006484"/>
    </source>
</evidence>
<reference evidence="2 3" key="1">
    <citation type="submission" date="2015-01" db="EMBL/GenBank/DDBJ databases">
        <title>The Genome Sequence of Exophiala spinifera CBS89968.</title>
        <authorList>
            <consortium name="The Broad Institute Genomics Platform"/>
            <person name="Cuomo C."/>
            <person name="de Hoog S."/>
            <person name="Gorbushina A."/>
            <person name="Stielow B."/>
            <person name="Teixiera M."/>
            <person name="Abouelleil A."/>
            <person name="Chapman S.B."/>
            <person name="Priest M."/>
            <person name="Young S.K."/>
            <person name="Wortman J."/>
            <person name="Nusbaum C."/>
            <person name="Birren B."/>
        </authorList>
    </citation>
    <scope>NUCLEOTIDE SEQUENCE [LARGE SCALE GENOMIC DNA]</scope>
    <source>
        <strain evidence="2 3">CBS 89968</strain>
    </source>
</reference>
<dbReference type="RefSeq" id="XP_016237901.1">
    <property type="nucleotide sequence ID" value="XM_016379224.1"/>
</dbReference>
<dbReference type="Gene3D" id="3.40.50.720">
    <property type="entry name" value="NAD(P)-binding Rossmann-like Domain"/>
    <property type="match status" value="1"/>
</dbReference>
<dbReference type="VEuPathDB" id="FungiDB:PV08_04880"/>
<evidence type="ECO:0000313" key="2">
    <source>
        <dbReference type="EMBL" id="KIW17685.1"/>
    </source>
</evidence>
<dbReference type="Proteomes" id="UP000053328">
    <property type="component" value="Unassembled WGS sequence"/>
</dbReference>
<dbReference type="InterPro" id="IPR002347">
    <property type="entry name" value="SDR_fam"/>
</dbReference>
<sequence length="221" mass="23610">MAEAIDPEDKVFTEPADVSDEKEVDRLIKLTVKEFGRVDYGVNFAGVGGKQGPIDGLTLDDYQFIERINAKAVWLCERAQVSQMLTQSPLPSHDGRPGAKGSIINASSLCGVVGFPGSTIYCMSKHAVMGLVRADAVTWAAQGIRINGVCPGYFLLRTLQPAHAVNAIDSSLTKVIGVSFIDTALLPSDDRPGLVRFVESTTPIGRFGSPEEVADVVAFLG</sequence>
<dbReference type="SUPFAM" id="SSF51735">
    <property type="entry name" value="NAD(P)-binding Rossmann-fold domains"/>
    <property type="match status" value="1"/>
</dbReference>
<dbReference type="AlphaFoldDB" id="A0A0D2BGC0"/>
<dbReference type="EMBL" id="KN847494">
    <property type="protein sequence ID" value="KIW17685.1"/>
    <property type="molecule type" value="Genomic_DNA"/>
</dbReference>
<dbReference type="HOGENOM" id="CLU_010194_1_0_1"/>
<proteinExistence type="inferred from homology"/>
<accession>A0A0D2BGC0</accession>
<dbReference type="PRINTS" id="PR00080">
    <property type="entry name" value="SDRFAMILY"/>
</dbReference>
<comment type="similarity">
    <text evidence="1">Belongs to the short-chain dehydrogenases/reductases (SDR) family.</text>
</comment>
<dbReference type="GO" id="GO:0016616">
    <property type="term" value="F:oxidoreductase activity, acting on the CH-OH group of donors, NAD or NADP as acceptor"/>
    <property type="evidence" value="ECO:0007669"/>
    <property type="project" value="TreeGrafter"/>
</dbReference>
<dbReference type="Pfam" id="PF13561">
    <property type="entry name" value="adh_short_C2"/>
    <property type="match status" value="1"/>
</dbReference>
<organism evidence="2 3">
    <name type="scientific">Exophiala spinifera</name>
    <dbReference type="NCBI Taxonomy" id="91928"/>
    <lineage>
        <taxon>Eukaryota</taxon>
        <taxon>Fungi</taxon>
        <taxon>Dikarya</taxon>
        <taxon>Ascomycota</taxon>
        <taxon>Pezizomycotina</taxon>
        <taxon>Eurotiomycetes</taxon>
        <taxon>Chaetothyriomycetidae</taxon>
        <taxon>Chaetothyriales</taxon>
        <taxon>Herpotrichiellaceae</taxon>
        <taxon>Exophiala</taxon>
    </lineage>
</organism>